<dbReference type="Pfam" id="PF05553">
    <property type="entry name" value="DUF761"/>
    <property type="match status" value="1"/>
</dbReference>
<evidence type="ECO:0000313" key="3">
    <source>
        <dbReference type="EMBL" id="ADE76818.1"/>
    </source>
</evidence>
<feature type="transmembrane region" description="Helical" evidence="2">
    <location>
        <begin position="29"/>
        <end position="47"/>
    </location>
</feature>
<feature type="compositionally biased region" description="Basic and acidic residues" evidence="1">
    <location>
        <begin position="127"/>
        <end position="161"/>
    </location>
</feature>
<feature type="region of interest" description="Disordered" evidence="1">
    <location>
        <begin position="93"/>
        <end position="259"/>
    </location>
</feature>
<feature type="compositionally biased region" description="Polar residues" evidence="1">
    <location>
        <begin position="248"/>
        <end position="257"/>
    </location>
</feature>
<organism evidence="3">
    <name type="scientific">Picea sitchensis</name>
    <name type="common">Sitka spruce</name>
    <name type="synonym">Pinus sitchensis</name>
    <dbReference type="NCBI Taxonomy" id="3332"/>
    <lineage>
        <taxon>Eukaryota</taxon>
        <taxon>Viridiplantae</taxon>
        <taxon>Streptophyta</taxon>
        <taxon>Embryophyta</taxon>
        <taxon>Tracheophyta</taxon>
        <taxon>Spermatophyta</taxon>
        <taxon>Pinopsida</taxon>
        <taxon>Pinidae</taxon>
        <taxon>Conifers I</taxon>
        <taxon>Pinales</taxon>
        <taxon>Pinaceae</taxon>
        <taxon>Picea</taxon>
    </lineage>
</organism>
<keyword evidence="2" id="KW-0472">Membrane</keyword>
<dbReference type="EMBL" id="BT123502">
    <property type="protein sequence ID" value="ADE76818.1"/>
    <property type="molecule type" value="mRNA"/>
</dbReference>
<dbReference type="InterPro" id="IPR008480">
    <property type="entry name" value="DUF761_pln"/>
</dbReference>
<dbReference type="PANTHER" id="PTHR33098">
    <property type="entry name" value="COTTON FIBER (DUF761)"/>
    <property type="match status" value="1"/>
</dbReference>
<keyword evidence="2" id="KW-1133">Transmembrane helix</keyword>
<dbReference type="AlphaFoldDB" id="D5AB99"/>
<protein>
    <recommendedName>
        <fullName evidence="4">DUF4408 domain-containing protein</fullName>
    </recommendedName>
</protein>
<evidence type="ECO:0008006" key="4">
    <source>
        <dbReference type="Google" id="ProtNLM"/>
    </source>
</evidence>
<sequence length="290" mass="32567">MRRQLVVKAKAMKEIIGEAWQVVQSWATARPMLFVIIMIGGILVTSAKLRGKTSNAEDDIGARQASLFTRIVSRSFAGRSYNYDRDLRMETEIDQQETQYEDEDEDEGGYEVKEEHDGETRAEEEEKEKGKSLEEDSEIKAEIQEEMQQKLKYPPRNEKPSLSRRTRQSSRVPPGEGSSGEMVVLSESSGEIAGAASSSTRKVRLPPPPTPAGLRKSGSFLSSLVSFGSGTDRNIAQSTELDKKKQGETNTEASTTEVDTEAEDFIQKFRRQLKLQRLESILQRQVKTDK</sequence>
<keyword evidence="2" id="KW-0812">Transmembrane</keyword>
<evidence type="ECO:0000256" key="1">
    <source>
        <dbReference type="SAM" id="MobiDB-lite"/>
    </source>
</evidence>
<feature type="compositionally biased region" description="Acidic residues" evidence="1">
    <location>
        <begin position="93"/>
        <end position="109"/>
    </location>
</feature>
<evidence type="ECO:0000256" key="2">
    <source>
        <dbReference type="SAM" id="Phobius"/>
    </source>
</evidence>
<accession>D5AB99</accession>
<name>D5AB99_PICSI</name>
<proteinExistence type="evidence at transcript level"/>
<reference evidence="3" key="1">
    <citation type="submission" date="2010-04" db="EMBL/GenBank/DDBJ databases">
        <authorList>
            <person name="Reid K.E."/>
            <person name="Liao N."/>
            <person name="Chan S."/>
            <person name="Docking R."/>
            <person name="Taylor G."/>
            <person name="Moore R."/>
            <person name="Mayo M."/>
            <person name="Munro S."/>
            <person name="King J."/>
            <person name="Yanchuk A."/>
            <person name="Holt R."/>
            <person name="Jones S."/>
            <person name="Marra M."/>
            <person name="Ritland C.E."/>
            <person name="Ritland K."/>
            <person name="Bohlmann J."/>
        </authorList>
    </citation>
    <scope>NUCLEOTIDE SEQUENCE</scope>
    <source>
        <tissue evidence="3">Bud</tissue>
    </source>
</reference>
<dbReference type="PANTHER" id="PTHR33098:SF53">
    <property type="entry name" value="OS05G0540900 PROTEIN"/>
    <property type="match status" value="1"/>
</dbReference>
<feature type="compositionally biased region" description="Low complexity" evidence="1">
    <location>
        <begin position="217"/>
        <end position="230"/>
    </location>
</feature>
<feature type="compositionally biased region" description="Low complexity" evidence="1">
    <location>
        <begin position="186"/>
        <end position="199"/>
    </location>
</feature>
<feature type="compositionally biased region" description="Basic and acidic residues" evidence="1">
    <location>
        <begin position="110"/>
        <end position="121"/>
    </location>
</feature>